<protein>
    <submittedName>
        <fullName evidence="2">General secretion pathway protein I</fullName>
    </submittedName>
</protein>
<comment type="caution">
    <text evidence="2">The sequence shown here is derived from an EMBL/GenBank/DDBJ whole genome shotgun (WGS) entry which is preliminary data.</text>
</comment>
<dbReference type="Pfam" id="PF07963">
    <property type="entry name" value="N_methyl"/>
    <property type="match status" value="1"/>
</dbReference>
<evidence type="ECO:0000256" key="1">
    <source>
        <dbReference type="SAM" id="Phobius"/>
    </source>
</evidence>
<name>A0A0G1MN96_9BACT</name>
<reference evidence="2 3" key="1">
    <citation type="journal article" date="2015" name="Nature">
        <title>rRNA introns, odd ribosomes, and small enigmatic genomes across a large radiation of phyla.</title>
        <authorList>
            <person name="Brown C.T."/>
            <person name="Hug L.A."/>
            <person name="Thomas B.C."/>
            <person name="Sharon I."/>
            <person name="Castelle C.J."/>
            <person name="Singh A."/>
            <person name="Wilkins M.J."/>
            <person name="Williams K.H."/>
            <person name="Banfield J.F."/>
        </authorList>
    </citation>
    <scope>NUCLEOTIDE SEQUENCE [LARGE SCALE GENOMIC DNA]</scope>
</reference>
<dbReference type="PROSITE" id="PS00409">
    <property type="entry name" value="PROKAR_NTER_METHYL"/>
    <property type="match status" value="1"/>
</dbReference>
<keyword evidence="1" id="KW-0472">Membrane</keyword>
<keyword evidence="1" id="KW-0812">Transmembrane</keyword>
<dbReference type="EMBL" id="LCJQ01000001">
    <property type="protein sequence ID" value="KKT82277.1"/>
    <property type="molecule type" value="Genomic_DNA"/>
</dbReference>
<feature type="transmembrane region" description="Helical" evidence="1">
    <location>
        <begin position="12"/>
        <end position="34"/>
    </location>
</feature>
<dbReference type="Proteomes" id="UP000034595">
    <property type="component" value="Unassembled WGS sequence"/>
</dbReference>
<dbReference type="AlphaFoldDB" id="A0A0G1MN96"/>
<dbReference type="NCBIfam" id="TIGR02532">
    <property type="entry name" value="IV_pilin_GFxxxE"/>
    <property type="match status" value="1"/>
</dbReference>
<proteinExistence type="predicted"/>
<evidence type="ECO:0000313" key="2">
    <source>
        <dbReference type="EMBL" id="KKT82277.1"/>
    </source>
</evidence>
<evidence type="ECO:0000313" key="3">
    <source>
        <dbReference type="Proteomes" id="UP000034595"/>
    </source>
</evidence>
<sequence length="179" mass="19541">MHTNHSQKGFTLLETLVAISILLIAVVAPMSIIGRSLPQSAYARDHAIAVNLAQEGIEAVRQKRDSNMLNDWNGTNTAWDSGIVANNYYAVDPRSVPMLISCGGVVCNLTTLTIRQDTATGLYYQSSAGGGTVTKFQRYVLITSIVPEEKRIDSYVFWRDSMNISHTLSITGFIAGINS</sequence>
<gene>
    <name evidence="2" type="ORF">UW78_C0001G0060</name>
</gene>
<dbReference type="InterPro" id="IPR012902">
    <property type="entry name" value="N_methyl_site"/>
</dbReference>
<organism evidence="2 3">
    <name type="scientific">Candidatus Azambacteria bacterium GW2011_GWA1_44_9</name>
    <dbReference type="NCBI Taxonomy" id="1618610"/>
    <lineage>
        <taxon>Bacteria</taxon>
        <taxon>Candidatus Azamiibacteriota</taxon>
    </lineage>
</organism>
<keyword evidence="1" id="KW-1133">Transmembrane helix</keyword>
<accession>A0A0G1MN96</accession>